<feature type="region of interest" description="Disordered" evidence="1">
    <location>
        <begin position="315"/>
        <end position="344"/>
    </location>
</feature>
<feature type="compositionally biased region" description="Low complexity" evidence="1">
    <location>
        <begin position="359"/>
        <end position="369"/>
    </location>
</feature>
<evidence type="ECO:0000256" key="1">
    <source>
        <dbReference type="SAM" id="MobiDB-lite"/>
    </source>
</evidence>
<feature type="compositionally biased region" description="Basic and acidic residues" evidence="1">
    <location>
        <begin position="233"/>
        <end position="251"/>
    </location>
</feature>
<dbReference type="GeneID" id="77806467"/>
<evidence type="ECO:0000313" key="2">
    <source>
        <dbReference type="EMBL" id="WAQ81195.1"/>
    </source>
</evidence>
<organism evidence="2 3">
    <name type="scientific">Puccinia triticina</name>
    <dbReference type="NCBI Taxonomy" id="208348"/>
    <lineage>
        <taxon>Eukaryota</taxon>
        <taxon>Fungi</taxon>
        <taxon>Dikarya</taxon>
        <taxon>Basidiomycota</taxon>
        <taxon>Pucciniomycotina</taxon>
        <taxon>Pucciniomycetes</taxon>
        <taxon>Pucciniales</taxon>
        <taxon>Pucciniaceae</taxon>
        <taxon>Puccinia</taxon>
    </lineage>
</organism>
<dbReference type="EMBL" id="CP110421">
    <property type="protein sequence ID" value="WAQ81195.1"/>
    <property type="molecule type" value="Genomic_DNA"/>
</dbReference>
<feature type="region of interest" description="Disordered" evidence="1">
    <location>
        <begin position="393"/>
        <end position="425"/>
    </location>
</feature>
<name>A0ABY7C8R5_9BASI</name>
<accession>A0ABY7C8R5</accession>
<gene>
    <name evidence="2" type="ORF">PtA15_1A534</name>
</gene>
<dbReference type="RefSeq" id="XP_053016750.1">
    <property type="nucleotide sequence ID" value="XM_053165572.1"/>
</dbReference>
<proteinExistence type="predicted"/>
<keyword evidence="3" id="KW-1185">Reference proteome</keyword>
<feature type="region of interest" description="Disordered" evidence="1">
    <location>
        <begin position="358"/>
        <end position="377"/>
    </location>
</feature>
<feature type="compositionally biased region" description="Polar residues" evidence="1">
    <location>
        <begin position="252"/>
        <end position="262"/>
    </location>
</feature>
<dbReference type="Proteomes" id="UP001164743">
    <property type="component" value="Chromosome 1A"/>
</dbReference>
<evidence type="ECO:0000313" key="3">
    <source>
        <dbReference type="Proteomes" id="UP001164743"/>
    </source>
</evidence>
<sequence>MATKVAKVPGSSIIFQPYSTSPQLALFLLNHLPKKASNYQIKLDASAETLILHALEHKWSMMALFFRPPSPTPSLILAGIFSACRAARFRPLCPGSQGHGPSLPTIWPDQPPICSSPSALTILGLWHCVKHAPAALAHSLSAFGQAHVDLSPTSSAWGARYPYNTRVLLNHMVPYSEPLPTPIRTANTISPIVKEFARGIEGLKSMRRTYRKMLRATLRPQSFSNADEPDSDSDLHQEPDRLPDLPAKQEDSASGSAGQQVSPGALDRVYSVIQKIQEEYKEWWTSCNVLIDLGEGSRDPRTKFSSDRVRAITAYSQDPSPSELDPLPVPTTTDAGKAPQEAPPGVHKHFEILKSMFAPDGSSETSPESGPAPPEPPMRCLTPPMALQPEIDLGDKTPISRPVKPAESAATCAPRKPQTLTPAPQKVHSVDLLASTFTSTMTTRTTTVALDNH</sequence>
<feature type="region of interest" description="Disordered" evidence="1">
    <location>
        <begin position="218"/>
        <end position="262"/>
    </location>
</feature>
<reference evidence="2" key="1">
    <citation type="submission" date="2022-10" db="EMBL/GenBank/DDBJ databases">
        <title>Puccinia triticina Genome sequencing and assembly.</title>
        <authorList>
            <person name="Li C."/>
        </authorList>
    </citation>
    <scope>NUCLEOTIDE SEQUENCE</scope>
    <source>
        <strain evidence="2">Pt15</strain>
    </source>
</reference>
<protein>
    <submittedName>
        <fullName evidence="2">Uncharacterized protein</fullName>
    </submittedName>
</protein>